<evidence type="ECO:0000313" key="3">
    <source>
        <dbReference type="Proteomes" id="UP000499080"/>
    </source>
</evidence>
<sequence length="107" mass="11769">MQDALSRFPTASSFHESPTAVSIPPHCRNRKNRCASVAFRVMAVNSQHVKGSATRGDTFEVDLVILNRVSDDEGTPELANPSKLPHEHQRRTWTTGSDLTASGPQTR</sequence>
<keyword evidence="3" id="KW-1185">Reference proteome</keyword>
<protein>
    <submittedName>
        <fullName evidence="2">Uncharacterized protein</fullName>
    </submittedName>
</protein>
<dbReference type="AlphaFoldDB" id="A0A4Y2IGF3"/>
<evidence type="ECO:0000256" key="1">
    <source>
        <dbReference type="SAM" id="MobiDB-lite"/>
    </source>
</evidence>
<dbReference type="Proteomes" id="UP000499080">
    <property type="component" value="Unassembled WGS sequence"/>
</dbReference>
<dbReference type="EMBL" id="BGPR01002639">
    <property type="protein sequence ID" value="GBM76670.1"/>
    <property type="molecule type" value="Genomic_DNA"/>
</dbReference>
<feature type="region of interest" description="Disordered" evidence="1">
    <location>
        <begin position="70"/>
        <end position="107"/>
    </location>
</feature>
<reference evidence="2 3" key="1">
    <citation type="journal article" date="2019" name="Sci. Rep.">
        <title>Orb-weaving spider Araneus ventricosus genome elucidates the spidroin gene catalogue.</title>
        <authorList>
            <person name="Kono N."/>
            <person name="Nakamura H."/>
            <person name="Ohtoshi R."/>
            <person name="Moran D.A.P."/>
            <person name="Shinohara A."/>
            <person name="Yoshida Y."/>
            <person name="Fujiwara M."/>
            <person name="Mori M."/>
            <person name="Tomita M."/>
            <person name="Arakawa K."/>
        </authorList>
    </citation>
    <scope>NUCLEOTIDE SEQUENCE [LARGE SCALE GENOMIC DNA]</scope>
</reference>
<accession>A0A4Y2IGF3</accession>
<proteinExistence type="predicted"/>
<name>A0A4Y2IGF3_ARAVE</name>
<feature type="region of interest" description="Disordered" evidence="1">
    <location>
        <begin position="1"/>
        <end position="24"/>
    </location>
</feature>
<organism evidence="2 3">
    <name type="scientific">Araneus ventricosus</name>
    <name type="common">Orbweaver spider</name>
    <name type="synonym">Epeira ventricosa</name>
    <dbReference type="NCBI Taxonomy" id="182803"/>
    <lineage>
        <taxon>Eukaryota</taxon>
        <taxon>Metazoa</taxon>
        <taxon>Ecdysozoa</taxon>
        <taxon>Arthropoda</taxon>
        <taxon>Chelicerata</taxon>
        <taxon>Arachnida</taxon>
        <taxon>Araneae</taxon>
        <taxon>Araneomorphae</taxon>
        <taxon>Entelegynae</taxon>
        <taxon>Araneoidea</taxon>
        <taxon>Araneidae</taxon>
        <taxon>Araneus</taxon>
    </lineage>
</organism>
<feature type="compositionally biased region" description="Polar residues" evidence="1">
    <location>
        <begin position="92"/>
        <end position="107"/>
    </location>
</feature>
<evidence type="ECO:0000313" key="2">
    <source>
        <dbReference type="EMBL" id="GBM76670.1"/>
    </source>
</evidence>
<comment type="caution">
    <text evidence="2">The sequence shown here is derived from an EMBL/GenBank/DDBJ whole genome shotgun (WGS) entry which is preliminary data.</text>
</comment>
<gene>
    <name evidence="2" type="ORF">AVEN_48792_1</name>
</gene>
<feature type="compositionally biased region" description="Polar residues" evidence="1">
    <location>
        <begin position="9"/>
        <end position="20"/>
    </location>
</feature>